<evidence type="ECO:0000313" key="6">
    <source>
        <dbReference type="EMBL" id="CAH1586396.1"/>
    </source>
</evidence>
<dbReference type="RefSeq" id="WP_104029644.1">
    <property type="nucleotide sequence ID" value="NZ_CAKMTZ010000071.1"/>
</dbReference>
<evidence type="ECO:0000256" key="2">
    <source>
        <dbReference type="ARBA" id="ARBA00023015"/>
    </source>
</evidence>
<gene>
    <name evidence="6" type="ORF">THF1A12_20280</name>
</gene>
<dbReference type="InterPro" id="IPR058163">
    <property type="entry name" value="LysR-type_TF_proteobact-type"/>
</dbReference>
<keyword evidence="2" id="KW-0805">Transcription regulation</keyword>
<dbReference type="Pfam" id="PF00126">
    <property type="entry name" value="HTH_1"/>
    <property type="match status" value="1"/>
</dbReference>
<reference evidence="6" key="1">
    <citation type="submission" date="2022-01" db="EMBL/GenBank/DDBJ databases">
        <authorList>
            <person name="Lagorce A."/>
        </authorList>
    </citation>
    <scope>NUCLEOTIDE SEQUENCE</scope>
    <source>
        <strain evidence="6">Th15_F1_A12</strain>
    </source>
</reference>
<evidence type="ECO:0000313" key="7">
    <source>
        <dbReference type="Proteomes" id="UP001295462"/>
    </source>
</evidence>
<proteinExistence type="inferred from homology"/>
<dbReference type="InterPro" id="IPR036388">
    <property type="entry name" value="WH-like_DNA-bd_sf"/>
</dbReference>
<evidence type="ECO:0000256" key="1">
    <source>
        <dbReference type="ARBA" id="ARBA00009437"/>
    </source>
</evidence>
<protein>
    <submittedName>
        <fullName evidence="6">LysR family transcriptional regulator</fullName>
    </submittedName>
</protein>
<accession>A0AAU9QLP5</accession>
<dbReference type="Proteomes" id="UP001295462">
    <property type="component" value="Unassembled WGS sequence"/>
</dbReference>
<keyword evidence="4" id="KW-0804">Transcription</keyword>
<name>A0AAU9QLP5_9VIBR</name>
<dbReference type="EMBL" id="CAKMUD010000072">
    <property type="protein sequence ID" value="CAH1586396.1"/>
    <property type="molecule type" value="Genomic_DNA"/>
</dbReference>
<dbReference type="GO" id="GO:0003700">
    <property type="term" value="F:DNA-binding transcription factor activity"/>
    <property type="evidence" value="ECO:0007669"/>
    <property type="project" value="InterPro"/>
</dbReference>
<dbReference type="AlphaFoldDB" id="A0AAU9QLP5"/>
<dbReference type="InterPro" id="IPR005119">
    <property type="entry name" value="LysR_subst-bd"/>
</dbReference>
<dbReference type="Gene3D" id="1.10.10.10">
    <property type="entry name" value="Winged helix-like DNA-binding domain superfamily/Winged helix DNA-binding domain"/>
    <property type="match status" value="1"/>
</dbReference>
<dbReference type="Gene3D" id="3.40.190.290">
    <property type="match status" value="1"/>
</dbReference>
<organism evidence="6 7">
    <name type="scientific">Vibrio jasicida</name>
    <dbReference type="NCBI Taxonomy" id="766224"/>
    <lineage>
        <taxon>Bacteria</taxon>
        <taxon>Pseudomonadati</taxon>
        <taxon>Pseudomonadota</taxon>
        <taxon>Gammaproteobacteria</taxon>
        <taxon>Vibrionales</taxon>
        <taxon>Vibrionaceae</taxon>
        <taxon>Vibrio</taxon>
    </lineage>
</organism>
<dbReference type="InterPro" id="IPR000847">
    <property type="entry name" value="LysR_HTH_N"/>
</dbReference>
<dbReference type="CDD" id="cd08422">
    <property type="entry name" value="PBP2_CrgA_like"/>
    <property type="match status" value="1"/>
</dbReference>
<dbReference type="GO" id="GO:0003677">
    <property type="term" value="F:DNA binding"/>
    <property type="evidence" value="ECO:0007669"/>
    <property type="project" value="UniProtKB-KW"/>
</dbReference>
<comment type="similarity">
    <text evidence="1">Belongs to the LysR transcriptional regulatory family.</text>
</comment>
<dbReference type="Pfam" id="PF03466">
    <property type="entry name" value="LysR_substrate"/>
    <property type="match status" value="1"/>
</dbReference>
<keyword evidence="3" id="KW-0238">DNA-binding</keyword>
<dbReference type="PROSITE" id="PS50931">
    <property type="entry name" value="HTH_LYSR"/>
    <property type="match status" value="1"/>
</dbReference>
<evidence type="ECO:0000259" key="5">
    <source>
        <dbReference type="PROSITE" id="PS50931"/>
    </source>
</evidence>
<dbReference type="SUPFAM" id="SSF53850">
    <property type="entry name" value="Periplasmic binding protein-like II"/>
    <property type="match status" value="1"/>
</dbReference>
<dbReference type="SUPFAM" id="SSF46785">
    <property type="entry name" value="Winged helix' DNA-binding domain"/>
    <property type="match status" value="1"/>
</dbReference>
<feature type="domain" description="HTH lysR-type" evidence="5">
    <location>
        <begin position="1"/>
        <end position="57"/>
    </location>
</feature>
<dbReference type="PANTHER" id="PTHR30537">
    <property type="entry name" value="HTH-TYPE TRANSCRIPTIONAL REGULATOR"/>
    <property type="match status" value="1"/>
</dbReference>
<dbReference type="PANTHER" id="PTHR30537:SF5">
    <property type="entry name" value="HTH-TYPE TRANSCRIPTIONAL ACTIVATOR TTDR-RELATED"/>
    <property type="match status" value="1"/>
</dbReference>
<comment type="caution">
    <text evidence="6">The sequence shown here is derived from an EMBL/GenBank/DDBJ whole genome shotgun (WGS) entry which is preliminary data.</text>
</comment>
<evidence type="ECO:0000256" key="4">
    <source>
        <dbReference type="ARBA" id="ARBA00023163"/>
    </source>
</evidence>
<evidence type="ECO:0000256" key="3">
    <source>
        <dbReference type="ARBA" id="ARBA00023125"/>
    </source>
</evidence>
<sequence>MLDKMAFFVYVIRSGSISSAARKFNISVSAGSRWLQELEQHFGTTLCRRSNRLLEATQAGQTLYEEFSPLVDSAERISRKLEDFQDSEKGHINIACTPVYANHYLMDKIADYSKLNPKVTFNINVTPWALDHASTCDLMISANASFQGYREKDLLLVKRELMQCPFIVVASPQYLEKHGLPTHPEALRDHACLIATTLTGSNDWIFRQGMENMVLKVPKTIEVNDSDLLLSGTLKGAGVAYLPQFVTTEAVDKGELVPLLEEYETSIWSLNLYYHSPKTASPVAIKFKEFLLEKPCLGGLDLKQ</sequence>
<dbReference type="InterPro" id="IPR036390">
    <property type="entry name" value="WH_DNA-bd_sf"/>
</dbReference>